<protein>
    <submittedName>
        <fullName evidence="1">Uncharacterized protein</fullName>
    </submittedName>
</protein>
<evidence type="ECO:0000313" key="1">
    <source>
        <dbReference type="EMBL" id="MCW3787575.1"/>
    </source>
</evidence>
<accession>A0AAE3SFK4</accession>
<dbReference type="Proteomes" id="UP001209229">
    <property type="component" value="Unassembled WGS sequence"/>
</dbReference>
<comment type="caution">
    <text evidence="1">The sequence shown here is derived from an EMBL/GenBank/DDBJ whole genome shotgun (WGS) entry which is preliminary data.</text>
</comment>
<reference evidence="1" key="1">
    <citation type="submission" date="2022-10" db="EMBL/GenBank/DDBJ databases">
        <authorList>
            <person name="Yu W.X."/>
        </authorList>
    </citation>
    <scope>NUCLEOTIDE SEQUENCE</scope>
    <source>
        <strain evidence="1">AAT</strain>
    </source>
</reference>
<name>A0AAE3SFK4_9BACT</name>
<dbReference type="RefSeq" id="WP_301191141.1">
    <property type="nucleotide sequence ID" value="NZ_JAPDPJ010000032.1"/>
</dbReference>
<keyword evidence="2" id="KW-1185">Reference proteome</keyword>
<evidence type="ECO:0000313" key="2">
    <source>
        <dbReference type="Proteomes" id="UP001209229"/>
    </source>
</evidence>
<gene>
    <name evidence="1" type="ORF">OM075_13960</name>
</gene>
<sequence>MRDTQSSLHTFHIPVMGTGYTIESPLKVAHYGIDSVVPITDHYLMEQLREMYCKENNLEYVAEDLSKSDARSNITRKYLDLLDDLVTIKFNKLKASDFVAGSEITKYFDLLPDTNSLKQLYIKMLGAEEDERSALQEQLRNAIKSGSIDVNIMTKLDGVNYDENNEPLPIEYNDAHAALKGFAESKVNGSVVLSAGLNPRLYGFIATFNDFFPNEKGELKKRIVLKVSDYRSAMVQGRFLAKKGLWVSEFRIESGLNCGGHAFATDGYLLGPILKEFNDNKDKLAQMLFSSYADVLEKEKGVTLDNELPIYYTVQGGVGDADEHKMFLEHFNMKSVGWGSPFMLVPEATTVDDYTLNLLKDGTEEDFYLSDVSPLGVRFNSIKNNSADIQKQKRVEAGKPGAACLKKYLQFNTEYTKTPICTASIAYQKKKIKELTDSIMNQVELKAKIDKVVEKACLCVGLGNSVIEHHKLEVPKGDHGVVVCPGPNLAYFNKISSLSEMVDFIYGKTSTLFNSERPNVFIKELKIYVDYLKEKLDECKDEYSAPDIKYFNTFKKNLQEGIAYYKDLFSKGDEIFQNMKKTVLSDLAEYKSELEAILIPTIA</sequence>
<dbReference type="EMBL" id="JAPDPJ010000032">
    <property type="protein sequence ID" value="MCW3787575.1"/>
    <property type="molecule type" value="Genomic_DNA"/>
</dbReference>
<organism evidence="1 2">
    <name type="scientific">Plebeiibacterium sediminum</name>
    <dbReference type="NCBI Taxonomy" id="2992112"/>
    <lineage>
        <taxon>Bacteria</taxon>
        <taxon>Pseudomonadati</taxon>
        <taxon>Bacteroidota</taxon>
        <taxon>Bacteroidia</taxon>
        <taxon>Marinilabiliales</taxon>
        <taxon>Marinilabiliaceae</taxon>
        <taxon>Plebeiibacterium</taxon>
    </lineage>
</organism>
<proteinExistence type="predicted"/>
<dbReference type="AlphaFoldDB" id="A0AAE3SFK4"/>